<dbReference type="InterPro" id="IPR036388">
    <property type="entry name" value="WH-like_DNA-bd_sf"/>
</dbReference>
<comment type="caution">
    <text evidence="2">The sequence shown here is derived from an EMBL/GenBank/DDBJ whole genome shotgun (WGS) entry which is preliminary data.</text>
</comment>
<gene>
    <name evidence="2" type="ORF">S12H4_47248</name>
</gene>
<dbReference type="SUPFAM" id="SSF46894">
    <property type="entry name" value="C-terminal effector domain of the bipartite response regulators"/>
    <property type="match status" value="1"/>
</dbReference>
<dbReference type="Gene3D" id="1.10.10.10">
    <property type="entry name" value="Winged helix-like DNA-binding domain superfamily/Winged helix DNA-binding domain"/>
    <property type="match status" value="1"/>
</dbReference>
<dbReference type="GO" id="GO:0003677">
    <property type="term" value="F:DNA binding"/>
    <property type="evidence" value="ECO:0007669"/>
    <property type="project" value="InterPro"/>
</dbReference>
<dbReference type="Pfam" id="PF00196">
    <property type="entry name" value="GerE"/>
    <property type="match status" value="1"/>
</dbReference>
<name>X1V8E4_9ZZZZ</name>
<dbReference type="PROSITE" id="PS50043">
    <property type="entry name" value="HTH_LUXR_2"/>
    <property type="match status" value="1"/>
</dbReference>
<dbReference type="EMBL" id="BARW01029397">
    <property type="protein sequence ID" value="GAJ09031.1"/>
    <property type="molecule type" value="Genomic_DNA"/>
</dbReference>
<dbReference type="GO" id="GO:0006355">
    <property type="term" value="P:regulation of DNA-templated transcription"/>
    <property type="evidence" value="ECO:0007669"/>
    <property type="project" value="InterPro"/>
</dbReference>
<proteinExistence type="predicted"/>
<sequence>DLSLRTVKGYLADIFSKLGVASRTEAVITSLRTGLLTLDDLE</sequence>
<dbReference type="InterPro" id="IPR000792">
    <property type="entry name" value="Tscrpt_reg_LuxR_C"/>
</dbReference>
<organism evidence="2">
    <name type="scientific">marine sediment metagenome</name>
    <dbReference type="NCBI Taxonomy" id="412755"/>
    <lineage>
        <taxon>unclassified sequences</taxon>
        <taxon>metagenomes</taxon>
        <taxon>ecological metagenomes</taxon>
    </lineage>
</organism>
<protein>
    <recommendedName>
        <fullName evidence="1">HTH luxR-type domain-containing protein</fullName>
    </recommendedName>
</protein>
<reference evidence="2" key="1">
    <citation type="journal article" date="2014" name="Front. Microbiol.">
        <title>High frequency of phylogenetically diverse reductive dehalogenase-homologous genes in deep subseafloor sedimentary metagenomes.</title>
        <authorList>
            <person name="Kawai M."/>
            <person name="Futagami T."/>
            <person name="Toyoda A."/>
            <person name="Takaki Y."/>
            <person name="Nishi S."/>
            <person name="Hori S."/>
            <person name="Arai W."/>
            <person name="Tsubouchi T."/>
            <person name="Morono Y."/>
            <person name="Uchiyama I."/>
            <person name="Ito T."/>
            <person name="Fujiyama A."/>
            <person name="Inagaki F."/>
            <person name="Takami H."/>
        </authorList>
    </citation>
    <scope>NUCLEOTIDE SEQUENCE</scope>
    <source>
        <strain evidence="2">Expedition CK06-06</strain>
    </source>
</reference>
<dbReference type="InterPro" id="IPR016032">
    <property type="entry name" value="Sig_transdc_resp-reg_C-effctor"/>
</dbReference>
<feature type="non-terminal residue" evidence="2">
    <location>
        <position position="1"/>
    </location>
</feature>
<dbReference type="AlphaFoldDB" id="X1V8E4"/>
<evidence type="ECO:0000259" key="1">
    <source>
        <dbReference type="PROSITE" id="PS50043"/>
    </source>
</evidence>
<feature type="domain" description="HTH luxR-type" evidence="1">
    <location>
        <begin position="1"/>
        <end position="34"/>
    </location>
</feature>
<evidence type="ECO:0000313" key="2">
    <source>
        <dbReference type="EMBL" id="GAJ09031.1"/>
    </source>
</evidence>
<accession>X1V8E4</accession>